<proteinExistence type="predicted"/>
<dbReference type="Proteomes" id="UP000503447">
    <property type="component" value="Chromosome"/>
</dbReference>
<name>A0A6M5YIU7_9BACT</name>
<gene>
    <name evidence="1" type="ORF">FTUN_0756</name>
</gene>
<keyword evidence="2" id="KW-1185">Reference proteome</keyword>
<dbReference type="AlphaFoldDB" id="A0A6M5YIU7"/>
<dbReference type="KEGG" id="ftj:FTUN_0756"/>
<evidence type="ECO:0000313" key="2">
    <source>
        <dbReference type="Proteomes" id="UP000503447"/>
    </source>
</evidence>
<dbReference type="EMBL" id="CP053452">
    <property type="protein sequence ID" value="QJW93251.1"/>
    <property type="molecule type" value="Genomic_DNA"/>
</dbReference>
<evidence type="ECO:0000313" key="1">
    <source>
        <dbReference type="EMBL" id="QJW93251.1"/>
    </source>
</evidence>
<organism evidence="1 2">
    <name type="scientific">Frigoriglobus tundricola</name>
    <dbReference type="NCBI Taxonomy" id="2774151"/>
    <lineage>
        <taxon>Bacteria</taxon>
        <taxon>Pseudomonadati</taxon>
        <taxon>Planctomycetota</taxon>
        <taxon>Planctomycetia</taxon>
        <taxon>Gemmatales</taxon>
        <taxon>Gemmataceae</taxon>
        <taxon>Frigoriglobus</taxon>
    </lineage>
</organism>
<sequence>MDIIARYKELLRSHSIDTHTAATLLLAEVVQSLNLASTPEVQAQAISPPEPQVISEALLTPTSNSTPDSLHFRIPIIHIHIVPPEGHTNEVV</sequence>
<reference evidence="2" key="1">
    <citation type="submission" date="2020-05" db="EMBL/GenBank/DDBJ databases">
        <title>Frigoriglobus tundricola gen. nov., sp. nov., a psychrotolerant cellulolytic planctomycete of the family Gemmataceae with two divergent copies of 16S rRNA gene.</title>
        <authorList>
            <person name="Kulichevskaya I.S."/>
            <person name="Ivanova A.A."/>
            <person name="Naumoff D.G."/>
            <person name="Beletsky A.V."/>
            <person name="Rijpstra W.I.C."/>
            <person name="Sinninghe Damste J.S."/>
            <person name="Mardanov A.V."/>
            <person name="Ravin N.V."/>
            <person name="Dedysh S.N."/>
        </authorList>
    </citation>
    <scope>NUCLEOTIDE SEQUENCE [LARGE SCALE GENOMIC DNA]</scope>
    <source>
        <strain evidence="2">PL17</strain>
    </source>
</reference>
<protein>
    <submittedName>
        <fullName evidence="1">Uncharacterized protein</fullName>
    </submittedName>
</protein>
<accession>A0A6M5YIU7</accession>